<dbReference type="EMBL" id="MTKT01001276">
    <property type="protein sequence ID" value="OWM85411.1"/>
    <property type="molecule type" value="Genomic_DNA"/>
</dbReference>
<evidence type="ECO:0000256" key="8">
    <source>
        <dbReference type="SAM" id="MobiDB-lite"/>
    </source>
</evidence>
<dbReference type="SMART" id="SM00504">
    <property type="entry name" value="Ubox"/>
    <property type="match status" value="1"/>
</dbReference>
<feature type="compositionally biased region" description="Polar residues" evidence="8">
    <location>
        <begin position="260"/>
        <end position="270"/>
    </location>
</feature>
<accession>A0A218XLR1</accession>
<organism evidence="11 12">
    <name type="scientific">Punica granatum</name>
    <name type="common">Pomegranate</name>
    <dbReference type="NCBI Taxonomy" id="22663"/>
    <lineage>
        <taxon>Eukaryota</taxon>
        <taxon>Viridiplantae</taxon>
        <taxon>Streptophyta</taxon>
        <taxon>Embryophyta</taxon>
        <taxon>Tracheophyta</taxon>
        <taxon>Spermatophyta</taxon>
        <taxon>Magnoliopsida</taxon>
        <taxon>eudicotyledons</taxon>
        <taxon>Gunneridae</taxon>
        <taxon>Pentapetalae</taxon>
        <taxon>rosids</taxon>
        <taxon>malvids</taxon>
        <taxon>Myrtales</taxon>
        <taxon>Lythraceae</taxon>
        <taxon>Punica</taxon>
    </lineage>
</organism>
<comment type="pathway">
    <text evidence="3">Protein modification; protein ubiquitination.</text>
</comment>
<dbReference type="PROSITE" id="PS50011">
    <property type="entry name" value="PROTEIN_KINASE_DOM"/>
    <property type="match status" value="1"/>
</dbReference>
<keyword evidence="6" id="KW-0833">Ubl conjugation pathway</keyword>
<dbReference type="GO" id="GO:0016567">
    <property type="term" value="P:protein ubiquitination"/>
    <property type="evidence" value="ECO:0007669"/>
    <property type="project" value="UniProtKB-UniPathway"/>
</dbReference>
<dbReference type="InterPro" id="IPR051348">
    <property type="entry name" value="U-box_ubiquitin_ligases"/>
</dbReference>
<dbReference type="InterPro" id="IPR003613">
    <property type="entry name" value="Ubox_domain"/>
</dbReference>
<gene>
    <name evidence="11" type="ORF">CDL15_Pgr019035</name>
</gene>
<name>A0A218XLR1_PUNGR</name>
<dbReference type="UniPathway" id="UPA00143"/>
<dbReference type="InterPro" id="IPR013083">
    <property type="entry name" value="Znf_RING/FYVE/PHD"/>
</dbReference>
<comment type="function">
    <text evidence="2">Functions as an E3 ubiquitin ligase.</text>
</comment>
<dbReference type="Gene3D" id="3.30.40.10">
    <property type="entry name" value="Zinc/RING finger domain, C3HC4 (zinc finger)"/>
    <property type="match status" value="1"/>
</dbReference>
<evidence type="ECO:0000256" key="3">
    <source>
        <dbReference type="ARBA" id="ARBA00004906"/>
    </source>
</evidence>
<feature type="region of interest" description="Disordered" evidence="8">
    <location>
        <begin position="253"/>
        <end position="281"/>
    </location>
</feature>
<dbReference type="Gene3D" id="1.10.510.10">
    <property type="entry name" value="Transferase(Phosphotransferase) domain 1"/>
    <property type="match status" value="1"/>
</dbReference>
<reference evidence="12" key="1">
    <citation type="journal article" date="2017" name="Plant J.">
        <title>The pomegranate (Punica granatum L.) genome and the genomics of punicalagin biosynthesis.</title>
        <authorList>
            <person name="Qin G."/>
            <person name="Xu C."/>
            <person name="Ming R."/>
            <person name="Tang H."/>
            <person name="Guyot R."/>
            <person name="Kramer E.M."/>
            <person name="Hu Y."/>
            <person name="Yi X."/>
            <person name="Qi Y."/>
            <person name="Xu X."/>
            <person name="Gao Z."/>
            <person name="Pan H."/>
            <person name="Jian J."/>
            <person name="Tian Y."/>
            <person name="Yue Z."/>
            <person name="Xu Y."/>
        </authorList>
    </citation>
    <scope>NUCLEOTIDE SEQUENCE [LARGE SCALE GENOMIC DNA]</scope>
    <source>
        <strain evidence="12">cv. Dabenzi</strain>
    </source>
</reference>
<evidence type="ECO:0000256" key="4">
    <source>
        <dbReference type="ARBA" id="ARBA00012483"/>
    </source>
</evidence>
<evidence type="ECO:0000256" key="5">
    <source>
        <dbReference type="ARBA" id="ARBA00022679"/>
    </source>
</evidence>
<dbReference type="SUPFAM" id="SSF56112">
    <property type="entry name" value="Protein kinase-like (PK-like)"/>
    <property type="match status" value="1"/>
</dbReference>
<dbReference type="Pfam" id="PF04564">
    <property type="entry name" value="U-box"/>
    <property type="match status" value="1"/>
</dbReference>
<dbReference type="InterPro" id="IPR011009">
    <property type="entry name" value="Kinase-like_dom_sf"/>
</dbReference>
<dbReference type="AlphaFoldDB" id="A0A218XLR1"/>
<feature type="domain" description="U-box" evidence="10">
    <location>
        <begin position="732"/>
        <end position="806"/>
    </location>
</feature>
<evidence type="ECO:0000313" key="12">
    <source>
        <dbReference type="Proteomes" id="UP000197138"/>
    </source>
</evidence>
<dbReference type="Proteomes" id="UP000197138">
    <property type="component" value="Unassembled WGS sequence"/>
</dbReference>
<evidence type="ECO:0000256" key="2">
    <source>
        <dbReference type="ARBA" id="ARBA00003861"/>
    </source>
</evidence>
<evidence type="ECO:0000256" key="7">
    <source>
        <dbReference type="SAM" id="Coils"/>
    </source>
</evidence>
<dbReference type="PANTHER" id="PTHR45647:SF56">
    <property type="entry name" value="U-BOX DOMAIN-CONTAINING PROTEIN 50-RELATED"/>
    <property type="match status" value="1"/>
</dbReference>
<protein>
    <recommendedName>
        <fullName evidence="4">RING-type E3 ubiquitin transferase</fullName>
        <ecNumber evidence="4">2.3.2.27</ecNumber>
    </recommendedName>
</protein>
<comment type="caution">
    <text evidence="11">The sequence shown here is derived from an EMBL/GenBank/DDBJ whole genome shotgun (WGS) entry which is preliminary data.</text>
</comment>
<dbReference type="GO" id="GO:0004672">
    <property type="term" value="F:protein kinase activity"/>
    <property type="evidence" value="ECO:0007669"/>
    <property type="project" value="InterPro"/>
</dbReference>
<evidence type="ECO:0000256" key="6">
    <source>
        <dbReference type="ARBA" id="ARBA00022786"/>
    </source>
</evidence>
<dbReference type="PANTHER" id="PTHR45647">
    <property type="entry name" value="OS02G0152300 PROTEIN"/>
    <property type="match status" value="1"/>
</dbReference>
<dbReference type="InterPro" id="IPR001245">
    <property type="entry name" value="Ser-Thr/Tyr_kinase_cat_dom"/>
</dbReference>
<dbReference type="PROSITE" id="PS51698">
    <property type="entry name" value="U_BOX"/>
    <property type="match status" value="1"/>
</dbReference>
<dbReference type="InterPro" id="IPR000719">
    <property type="entry name" value="Prot_kinase_dom"/>
</dbReference>
<evidence type="ECO:0000256" key="1">
    <source>
        <dbReference type="ARBA" id="ARBA00000900"/>
    </source>
</evidence>
<feature type="coiled-coil region" evidence="7">
    <location>
        <begin position="399"/>
        <end position="433"/>
    </location>
</feature>
<dbReference type="GO" id="GO:0005524">
    <property type="term" value="F:ATP binding"/>
    <property type="evidence" value="ECO:0007669"/>
    <property type="project" value="InterPro"/>
</dbReference>
<keyword evidence="7" id="KW-0175">Coiled coil</keyword>
<evidence type="ECO:0000259" key="10">
    <source>
        <dbReference type="PROSITE" id="PS51698"/>
    </source>
</evidence>
<feature type="domain" description="Protein kinase" evidence="9">
    <location>
        <begin position="453"/>
        <end position="786"/>
    </location>
</feature>
<proteinExistence type="predicted"/>
<dbReference type="GO" id="GO:0061630">
    <property type="term" value="F:ubiquitin protein ligase activity"/>
    <property type="evidence" value="ECO:0007669"/>
    <property type="project" value="UniProtKB-EC"/>
</dbReference>
<dbReference type="Pfam" id="PF07714">
    <property type="entry name" value="PK_Tyr_Ser-Thr"/>
    <property type="match status" value="1"/>
</dbReference>
<evidence type="ECO:0000259" key="9">
    <source>
        <dbReference type="PROSITE" id="PS50011"/>
    </source>
</evidence>
<dbReference type="SUPFAM" id="SSF57850">
    <property type="entry name" value="RING/U-box"/>
    <property type="match status" value="1"/>
</dbReference>
<keyword evidence="5" id="KW-0808">Transferase</keyword>
<comment type="catalytic activity">
    <reaction evidence="1">
        <text>S-ubiquitinyl-[E2 ubiquitin-conjugating enzyme]-L-cysteine + [acceptor protein]-L-lysine = [E2 ubiquitin-conjugating enzyme]-L-cysteine + N(6)-ubiquitinyl-[acceptor protein]-L-lysine.</text>
        <dbReference type="EC" id="2.3.2.27"/>
    </reaction>
</comment>
<dbReference type="EC" id="2.3.2.27" evidence="4"/>
<evidence type="ECO:0000313" key="11">
    <source>
        <dbReference type="EMBL" id="OWM85411.1"/>
    </source>
</evidence>
<sequence>MEKIYVAVGNDLQEGFKTLEWALRKWLPADNPMIGGVVLVHVVRNVSNEFVYGPFGKFPASSVSDKMVEVLKKQLQDETESLLHKYIAFCGQVKAEVVKIEKYDEPIYKLLVDLISGLHMTKLVLDLTFIKATASSSSSSRKSRGVIRGSFYIHHHKPEFCELYIVCGGKLVHLREEDAEGVTEDDQGMMITAKMRDKRSFKGWLEKMMFPDSYRAPLPTNQLDDTPNKWEDHVQEIESYFQQLLSLKADEVSNRDDDTGSGQNNHTDSASLARDDPNSDMSAADKIETLKRRIEEAHQTIERKLTEAKIHAEGRLKAERAIRLCNQQIEDLGTCLKEERSSQASLQKDLEMEREQLQEVVTDTIESKRRLNSLAQVQIELSNKLRMSMLSKAQGEARLEKALLMRVELVREIEELRRQRDVLRRRIEFCKERDAIGMVTGLNEVKFGNREYTTENIRLATDNFSDRRRIKSARHQRNIYRGRIDHATTAIKICNLALEAFERKVRLLSQIRHPHVVAMVGFCRELKCIIFEYMHNGSLQDILNSSSKRSRDFMWHDRLRIAHEISLGLGFLHSAKPRPIIHGRLSPSNILLDHNLIAKLGGLGLLKCASENDVKSDIQAFGLVMLHLLTGSSCAGILHPAELFEEAREMDWGVLARVLDERAGEWPEGLAERFGEVAIRSISIGNNGPGDSRMAAVIEELGEMRREAEAHLAIRMTAEETSNLHGSDDLRGVPSGFLCPIFRDIMKNPHVAADGFSYELEAIQEWLWTGHGTSPMTNLRLDHKFLTPNHILRSLIRDWQSQRSDTMSLED</sequence>
<dbReference type="CDD" id="cd16655">
    <property type="entry name" value="RING-Ubox_WDSUB1-like"/>
    <property type="match status" value="1"/>
</dbReference>